<dbReference type="GO" id="GO:0043138">
    <property type="term" value="F:3'-5' DNA helicase activity"/>
    <property type="evidence" value="ECO:0007669"/>
    <property type="project" value="UniProtKB-EC"/>
</dbReference>
<dbReference type="Proteomes" id="UP000469385">
    <property type="component" value="Unassembled WGS sequence"/>
</dbReference>
<comment type="catalytic activity">
    <reaction evidence="6">
        <text>Couples ATP hydrolysis with the unwinding of duplex DNA by translocating in the 3'-5' direction.</text>
        <dbReference type="EC" id="5.6.2.4"/>
    </reaction>
</comment>
<evidence type="ECO:0000256" key="6">
    <source>
        <dbReference type="ARBA" id="ARBA00034617"/>
    </source>
</evidence>
<dbReference type="InterPro" id="IPR014016">
    <property type="entry name" value="UvrD-like_ATP-bd"/>
</dbReference>
<proteinExistence type="predicted"/>
<keyword evidence="2 10" id="KW-0378">Hydrolase</keyword>
<dbReference type="PANTHER" id="PTHR11070:SF2">
    <property type="entry name" value="ATP-DEPENDENT DNA HELICASE SRS2"/>
    <property type="match status" value="1"/>
</dbReference>
<evidence type="ECO:0000259" key="12">
    <source>
        <dbReference type="PROSITE" id="PS51217"/>
    </source>
</evidence>
<dbReference type="PROSITE" id="PS51198">
    <property type="entry name" value="UVRD_HELICASE_ATP_BIND"/>
    <property type="match status" value="1"/>
</dbReference>
<evidence type="ECO:0000256" key="4">
    <source>
        <dbReference type="ARBA" id="ARBA00022840"/>
    </source>
</evidence>
<dbReference type="EMBL" id="WSEL01000009">
    <property type="protein sequence ID" value="MVQ31210.1"/>
    <property type="molecule type" value="Genomic_DNA"/>
</dbReference>
<evidence type="ECO:0000256" key="9">
    <source>
        <dbReference type="ARBA" id="ARBA00048988"/>
    </source>
</evidence>
<dbReference type="AlphaFoldDB" id="A0A6N8IYT1"/>
<dbReference type="InterPro" id="IPR027417">
    <property type="entry name" value="P-loop_NTPase"/>
</dbReference>
<dbReference type="GO" id="GO:0033202">
    <property type="term" value="C:DNA helicase complex"/>
    <property type="evidence" value="ECO:0007669"/>
    <property type="project" value="TreeGrafter"/>
</dbReference>
<keyword evidence="4 10" id="KW-0067">ATP-binding</keyword>
<dbReference type="Pfam" id="PF13361">
    <property type="entry name" value="UvrD_C"/>
    <property type="match status" value="2"/>
</dbReference>
<dbReference type="InterPro" id="IPR038726">
    <property type="entry name" value="PDDEXK_AddAB-type"/>
</dbReference>
<evidence type="ECO:0000256" key="2">
    <source>
        <dbReference type="ARBA" id="ARBA00022801"/>
    </source>
</evidence>
<dbReference type="InterPro" id="IPR000212">
    <property type="entry name" value="DNA_helicase_UvrD/REP"/>
</dbReference>
<feature type="binding site" evidence="10">
    <location>
        <begin position="39"/>
        <end position="46"/>
    </location>
    <ligand>
        <name>ATP</name>
        <dbReference type="ChEBI" id="CHEBI:30616"/>
    </ligand>
</feature>
<gene>
    <name evidence="13" type="ORF">GON04_17265</name>
</gene>
<keyword evidence="3 10" id="KW-0347">Helicase</keyword>
<evidence type="ECO:0000259" key="11">
    <source>
        <dbReference type="PROSITE" id="PS51198"/>
    </source>
</evidence>
<comment type="caution">
    <text evidence="13">The sequence shown here is derived from an EMBL/GenBank/DDBJ whole genome shotgun (WGS) entry which is preliminary data.</text>
</comment>
<dbReference type="GO" id="GO:0000725">
    <property type="term" value="P:recombinational repair"/>
    <property type="evidence" value="ECO:0007669"/>
    <property type="project" value="TreeGrafter"/>
</dbReference>
<dbReference type="RefSeq" id="WP_157399286.1">
    <property type="nucleotide sequence ID" value="NZ_WSEL01000009.1"/>
</dbReference>
<dbReference type="GO" id="GO:0003677">
    <property type="term" value="F:DNA binding"/>
    <property type="evidence" value="ECO:0007669"/>
    <property type="project" value="InterPro"/>
</dbReference>
<dbReference type="SUPFAM" id="SSF52980">
    <property type="entry name" value="Restriction endonuclease-like"/>
    <property type="match status" value="1"/>
</dbReference>
<dbReference type="Pfam" id="PF00580">
    <property type="entry name" value="UvrD-helicase"/>
    <property type="match status" value="1"/>
</dbReference>
<keyword evidence="1 10" id="KW-0547">Nucleotide-binding</keyword>
<sequence>MAEASPVTDLAYEIDGVRVPPPAFYAVACDPRRSVAVEACAGAGKTWMLVSRILRALLDGAQPHEVLAITFTRKAAGEMRQRLQEWLQAFSTAEPAVLAAELQLRGVPAAEAQGLADPLRTLHARLLAGGRPVQIRTFHGWFAALLRNAPLATLEALGLPPRHTLLEDDTEAVDKVWRRFHAVVVTDPQARRDYEESVAAHGRFQTLKALRAALSKRVEFMLADGAGVVAGSVQPFAALFPDFAAFARPDASLATPGARDRWLARARLLGAQENKTPRKAADAVVDAFALDDPGQRLAMLRKAFFVAGDDRLTQHLAKYEAAQEAEAELQRLCRAQAQHEAWLHHQRLTRLSRLLVHEFAALKRDEGWVDMSDVEQAAHRLLSDPVLSGWIQERLDTHVRHLLVDEFQDTNPLQWQALYAWLSGYAGAGGTPPSVFIVGDPKQSIYRFRRAEPQVFAAAQRFVAQGLGGVRLSCDHTRRNAPEVLAAVNHVMAEAQAAGQYQDFRVHSTGSRDRGNLLHLPVVARPVPVRAADAQPQGWRDSLSEPRELPEEHLVTLECRQAARWIAGRIQAGVPPAEILVLARKRDRLAVLEDELRLLRVPAQQPEKTDLGEAPEVQDLVALLDVLVSPTHDLSLARVLKSPVFGLGDPALVQLAELARRRRAEGTPRSWLELLCAGDGLDAPLVAVGQTLAGWRQLVRKLPPHDALDAICQQGDVLARYAASVPPALRDAALANLRALPGAALQLEGGRYATPYAFVRALRAQGVRGPAVGVAAAVRLLTVHGAKGLEAPIVLLLDTDAGPPRPETMGVLVDWPGEQAAPRRFSFLASETRPPGCHTAALAEELAARAREELNALYVAMTRAQRELVLSSVEPRGVAAAPSWWQRLVPLCQPAELPEDGVAMGAQEALAPVVIPVVPAGPVRRAADTAPARTERSAASRFGELVHRLLELQGASGMPDGAALVRLGRAFGVAPQEQEAALAMAHRIAGGEGAWLWSPAHVDWHADEVELTDGGEVLRLDRLVRRRDGTWWVVDYKSASRPERDGALQAQLRRYAAAVARLNPGEGVRAAFLTGEGRLVPID</sequence>
<evidence type="ECO:0000256" key="5">
    <source>
        <dbReference type="ARBA" id="ARBA00023235"/>
    </source>
</evidence>
<keyword evidence="14" id="KW-1185">Reference proteome</keyword>
<evidence type="ECO:0000313" key="13">
    <source>
        <dbReference type="EMBL" id="MVQ31210.1"/>
    </source>
</evidence>
<name>A0A6N8IYT1_9BURK</name>
<accession>A0A6N8IYT1</accession>
<dbReference type="Pfam" id="PF12705">
    <property type="entry name" value="PDDEXK_1"/>
    <property type="match status" value="1"/>
</dbReference>
<dbReference type="PROSITE" id="PS51217">
    <property type="entry name" value="UVRD_HELICASE_CTER"/>
    <property type="match status" value="1"/>
</dbReference>
<reference evidence="13 14" key="1">
    <citation type="submission" date="2019-12" db="EMBL/GenBank/DDBJ databases">
        <authorList>
            <person name="Huq M.A."/>
        </authorList>
    </citation>
    <scope>NUCLEOTIDE SEQUENCE [LARGE SCALE GENOMIC DNA]</scope>
    <source>
        <strain evidence="13 14">MAH-25</strain>
    </source>
</reference>
<dbReference type="SUPFAM" id="SSF52540">
    <property type="entry name" value="P-loop containing nucleoside triphosphate hydrolases"/>
    <property type="match status" value="1"/>
</dbReference>
<feature type="domain" description="UvrD-like helicase ATP-binding" evidence="11">
    <location>
        <begin position="18"/>
        <end position="481"/>
    </location>
</feature>
<dbReference type="GO" id="GO:0005829">
    <property type="term" value="C:cytosol"/>
    <property type="evidence" value="ECO:0007669"/>
    <property type="project" value="TreeGrafter"/>
</dbReference>
<evidence type="ECO:0000256" key="3">
    <source>
        <dbReference type="ARBA" id="ARBA00022806"/>
    </source>
</evidence>
<dbReference type="GO" id="GO:0016787">
    <property type="term" value="F:hydrolase activity"/>
    <property type="evidence" value="ECO:0007669"/>
    <property type="project" value="UniProtKB-UniRule"/>
</dbReference>
<organism evidence="13 14">
    <name type="scientific">Ramlibacter pinisoli</name>
    <dbReference type="NCBI Taxonomy" id="2682844"/>
    <lineage>
        <taxon>Bacteria</taxon>
        <taxon>Pseudomonadati</taxon>
        <taxon>Pseudomonadota</taxon>
        <taxon>Betaproteobacteria</taxon>
        <taxon>Burkholderiales</taxon>
        <taxon>Comamonadaceae</taxon>
        <taxon>Ramlibacter</taxon>
    </lineage>
</organism>
<dbReference type="Gene3D" id="3.40.50.300">
    <property type="entry name" value="P-loop containing nucleotide triphosphate hydrolases"/>
    <property type="match status" value="3"/>
</dbReference>
<evidence type="ECO:0000256" key="1">
    <source>
        <dbReference type="ARBA" id="ARBA00022741"/>
    </source>
</evidence>
<evidence type="ECO:0000313" key="14">
    <source>
        <dbReference type="Proteomes" id="UP000469385"/>
    </source>
</evidence>
<evidence type="ECO:0000256" key="10">
    <source>
        <dbReference type="PROSITE-ProRule" id="PRU00560"/>
    </source>
</evidence>
<dbReference type="InterPro" id="IPR011335">
    <property type="entry name" value="Restrct_endonuc-II-like"/>
</dbReference>
<dbReference type="PANTHER" id="PTHR11070">
    <property type="entry name" value="UVRD / RECB / PCRA DNA HELICASE FAMILY MEMBER"/>
    <property type="match status" value="1"/>
</dbReference>
<comment type="catalytic activity">
    <reaction evidence="9">
        <text>ATP + H2O = ADP + phosphate + H(+)</text>
        <dbReference type="Rhea" id="RHEA:13065"/>
        <dbReference type="ChEBI" id="CHEBI:15377"/>
        <dbReference type="ChEBI" id="CHEBI:15378"/>
        <dbReference type="ChEBI" id="CHEBI:30616"/>
        <dbReference type="ChEBI" id="CHEBI:43474"/>
        <dbReference type="ChEBI" id="CHEBI:456216"/>
        <dbReference type="EC" id="5.6.2.4"/>
    </reaction>
</comment>
<evidence type="ECO:0000256" key="7">
    <source>
        <dbReference type="ARBA" id="ARBA00034808"/>
    </source>
</evidence>
<protein>
    <recommendedName>
        <fullName evidence="7">DNA 3'-5' helicase</fullName>
        <ecNumber evidence="7">5.6.2.4</ecNumber>
    </recommendedName>
    <alternativeName>
        <fullName evidence="8">DNA 3'-5' helicase II</fullName>
    </alternativeName>
</protein>
<dbReference type="EC" id="5.6.2.4" evidence="7"/>
<dbReference type="InterPro" id="IPR014017">
    <property type="entry name" value="DNA_helicase_UvrD-like_C"/>
</dbReference>
<feature type="domain" description="UvrD-like helicase C-terminal" evidence="12">
    <location>
        <begin position="520"/>
        <end position="788"/>
    </location>
</feature>
<dbReference type="Gene3D" id="1.10.486.10">
    <property type="entry name" value="PCRA, domain 4"/>
    <property type="match status" value="1"/>
</dbReference>
<keyword evidence="5" id="KW-0413">Isomerase</keyword>
<evidence type="ECO:0000256" key="8">
    <source>
        <dbReference type="ARBA" id="ARBA00034923"/>
    </source>
</evidence>
<dbReference type="GO" id="GO:0005524">
    <property type="term" value="F:ATP binding"/>
    <property type="evidence" value="ECO:0007669"/>
    <property type="project" value="UniProtKB-UniRule"/>
</dbReference>